<dbReference type="SUPFAM" id="SSF49313">
    <property type="entry name" value="Cadherin-like"/>
    <property type="match status" value="1"/>
</dbReference>
<dbReference type="CDD" id="cd11304">
    <property type="entry name" value="Cadherin_repeat"/>
    <property type="match status" value="1"/>
</dbReference>
<dbReference type="Gene3D" id="2.60.40.60">
    <property type="entry name" value="Cadherins"/>
    <property type="match status" value="1"/>
</dbReference>
<evidence type="ECO:0000313" key="11">
    <source>
        <dbReference type="Proteomes" id="UP000710432"/>
    </source>
</evidence>
<dbReference type="AlphaFoldDB" id="A0A8J6G845"/>
<dbReference type="InterPro" id="IPR020894">
    <property type="entry name" value="Cadherin_CS"/>
</dbReference>
<evidence type="ECO:0000256" key="5">
    <source>
        <dbReference type="ARBA" id="ARBA00022989"/>
    </source>
</evidence>
<organism evidence="10 11">
    <name type="scientific">Microtus ochrogaster</name>
    <name type="common">Prairie vole</name>
    <dbReference type="NCBI Taxonomy" id="79684"/>
    <lineage>
        <taxon>Eukaryota</taxon>
        <taxon>Metazoa</taxon>
        <taxon>Chordata</taxon>
        <taxon>Craniata</taxon>
        <taxon>Vertebrata</taxon>
        <taxon>Euteleostomi</taxon>
        <taxon>Mammalia</taxon>
        <taxon>Eutheria</taxon>
        <taxon>Euarchontoglires</taxon>
        <taxon>Glires</taxon>
        <taxon>Rodentia</taxon>
        <taxon>Myomorpha</taxon>
        <taxon>Muroidea</taxon>
        <taxon>Cricetidae</taxon>
        <taxon>Arvicolinae</taxon>
        <taxon>Microtus</taxon>
    </lineage>
</organism>
<evidence type="ECO:0000256" key="3">
    <source>
        <dbReference type="ARBA" id="ARBA00022737"/>
    </source>
</evidence>
<evidence type="ECO:0000259" key="9">
    <source>
        <dbReference type="PROSITE" id="PS50268"/>
    </source>
</evidence>
<dbReference type="PRINTS" id="PR00205">
    <property type="entry name" value="CADHERIN"/>
</dbReference>
<reference evidence="10" key="1">
    <citation type="submission" date="2020-03" db="EMBL/GenBank/DDBJ databases">
        <title>Studies in the Genomics of Life Span.</title>
        <authorList>
            <person name="Glass D."/>
        </authorList>
    </citation>
    <scope>NUCLEOTIDE SEQUENCE</scope>
    <source>
        <strain evidence="10">LTLLF</strain>
        <tissue evidence="10">Muscle</tissue>
    </source>
</reference>
<accession>A0A8J6G845</accession>
<dbReference type="PANTHER" id="PTHR24028">
    <property type="entry name" value="CADHERIN-87A"/>
    <property type="match status" value="1"/>
</dbReference>
<keyword evidence="6" id="KW-0472">Membrane</keyword>
<dbReference type="GO" id="GO:0007156">
    <property type="term" value="P:homophilic cell adhesion via plasma membrane adhesion molecules"/>
    <property type="evidence" value="ECO:0007669"/>
    <property type="project" value="InterPro"/>
</dbReference>
<protein>
    <submittedName>
        <fullName evidence="10">Protocadherin-3</fullName>
    </submittedName>
</protein>
<dbReference type="InterPro" id="IPR050174">
    <property type="entry name" value="Protocadherin/Cadherin-CA"/>
</dbReference>
<dbReference type="SMART" id="SM00112">
    <property type="entry name" value="CA"/>
    <property type="match status" value="1"/>
</dbReference>
<evidence type="ECO:0000256" key="1">
    <source>
        <dbReference type="ARBA" id="ARBA00004167"/>
    </source>
</evidence>
<dbReference type="EMBL" id="JAATJU010024200">
    <property type="protein sequence ID" value="KAH0506187.1"/>
    <property type="molecule type" value="Genomic_DNA"/>
</dbReference>
<keyword evidence="5" id="KW-1133">Transmembrane helix</keyword>
<dbReference type="FunFam" id="2.60.40.60:FF:000018">
    <property type="entry name" value="Protocadherin gamma c3"/>
    <property type="match status" value="1"/>
</dbReference>
<keyword evidence="4 8" id="KW-0106">Calcium</keyword>
<keyword evidence="7" id="KW-0325">Glycoprotein</keyword>
<comment type="caution">
    <text evidence="10">The sequence shown here is derived from an EMBL/GenBank/DDBJ whole genome shotgun (WGS) entry which is preliminary data.</text>
</comment>
<evidence type="ECO:0000256" key="6">
    <source>
        <dbReference type="ARBA" id="ARBA00023136"/>
    </source>
</evidence>
<keyword evidence="3" id="KW-0677">Repeat</keyword>
<dbReference type="GO" id="GO:0005509">
    <property type="term" value="F:calcium ion binding"/>
    <property type="evidence" value="ECO:0007669"/>
    <property type="project" value="UniProtKB-UniRule"/>
</dbReference>
<dbReference type="Proteomes" id="UP000710432">
    <property type="component" value="Unassembled WGS sequence"/>
</dbReference>
<sequence length="112" mass="12281">MPLKIQESVQPGTVFPLKAAQDPDIGSNAVQNYTVSPNLHFHVVTHSRADGRKYPELVLDRALDREEQPELTLTLTAVDGGSPPKSGTTTVRIEVVDINDNAPQFVQSLYEV</sequence>
<keyword evidence="2" id="KW-0812">Transmembrane</keyword>
<gene>
    <name evidence="10" type="ORF">LTLLF_174595</name>
</gene>
<evidence type="ECO:0000256" key="7">
    <source>
        <dbReference type="ARBA" id="ARBA00023180"/>
    </source>
</evidence>
<comment type="subcellular location">
    <subcellularLocation>
        <location evidence="1">Membrane</location>
        <topology evidence="1">Single-pass membrane protein</topology>
    </subcellularLocation>
</comment>
<dbReference type="Pfam" id="PF00028">
    <property type="entry name" value="Cadherin"/>
    <property type="match status" value="1"/>
</dbReference>
<evidence type="ECO:0000313" key="10">
    <source>
        <dbReference type="EMBL" id="KAH0506187.1"/>
    </source>
</evidence>
<dbReference type="InterPro" id="IPR002126">
    <property type="entry name" value="Cadherin-like_dom"/>
</dbReference>
<evidence type="ECO:0000256" key="8">
    <source>
        <dbReference type="PROSITE-ProRule" id="PRU00043"/>
    </source>
</evidence>
<dbReference type="InterPro" id="IPR015919">
    <property type="entry name" value="Cadherin-like_sf"/>
</dbReference>
<dbReference type="PROSITE" id="PS50268">
    <property type="entry name" value="CADHERIN_2"/>
    <property type="match status" value="1"/>
</dbReference>
<dbReference type="PROSITE" id="PS00232">
    <property type="entry name" value="CADHERIN_1"/>
    <property type="match status" value="1"/>
</dbReference>
<name>A0A8J6G845_MICOH</name>
<dbReference type="GO" id="GO:0005886">
    <property type="term" value="C:plasma membrane"/>
    <property type="evidence" value="ECO:0007669"/>
    <property type="project" value="InterPro"/>
</dbReference>
<dbReference type="PANTHER" id="PTHR24028:SF308">
    <property type="entry name" value="PROTOCADHERIN BETA 4-RELATED"/>
    <property type="match status" value="1"/>
</dbReference>
<evidence type="ECO:0000256" key="4">
    <source>
        <dbReference type="ARBA" id="ARBA00022837"/>
    </source>
</evidence>
<evidence type="ECO:0000256" key="2">
    <source>
        <dbReference type="ARBA" id="ARBA00022692"/>
    </source>
</evidence>
<feature type="domain" description="Cadherin" evidence="9">
    <location>
        <begin position="5"/>
        <end position="105"/>
    </location>
</feature>
<proteinExistence type="predicted"/>